<dbReference type="Proteomes" id="UP000070501">
    <property type="component" value="Unassembled WGS sequence"/>
</dbReference>
<accession>A0A136IQR3</accession>
<feature type="chain" id="PRO_5007292975" description="DUF7907 domain-containing protein" evidence="1">
    <location>
        <begin position="20"/>
        <end position="200"/>
    </location>
</feature>
<dbReference type="AlphaFoldDB" id="A0A136IQR3"/>
<keyword evidence="4" id="KW-1185">Reference proteome</keyword>
<organism evidence="3 4">
    <name type="scientific">Microdochium bolleyi</name>
    <dbReference type="NCBI Taxonomy" id="196109"/>
    <lineage>
        <taxon>Eukaryota</taxon>
        <taxon>Fungi</taxon>
        <taxon>Dikarya</taxon>
        <taxon>Ascomycota</taxon>
        <taxon>Pezizomycotina</taxon>
        <taxon>Sordariomycetes</taxon>
        <taxon>Xylariomycetidae</taxon>
        <taxon>Xylariales</taxon>
        <taxon>Microdochiaceae</taxon>
        <taxon>Microdochium</taxon>
    </lineage>
</organism>
<evidence type="ECO:0000259" key="2">
    <source>
        <dbReference type="Pfam" id="PF25484"/>
    </source>
</evidence>
<dbReference type="InterPro" id="IPR057229">
    <property type="entry name" value="DUF7907"/>
</dbReference>
<reference evidence="4" key="1">
    <citation type="submission" date="2016-02" db="EMBL/GenBank/DDBJ databases">
        <title>Draft genome sequence of Microdochium bolleyi, a fungal endophyte of beachgrass.</title>
        <authorList>
            <consortium name="DOE Joint Genome Institute"/>
            <person name="David A.S."/>
            <person name="May G."/>
            <person name="Haridas S."/>
            <person name="Lim J."/>
            <person name="Wang M."/>
            <person name="Labutti K."/>
            <person name="Lipzen A."/>
            <person name="Barry K."/>
            <person name="Grigoriev I.V."/>
        </authorList>
    </citation>
    <scope>NUCLEOTIDE SEQUENCE [LARGE SCALE GENOMIC DNA]</scope>
    <source>
        <strain evidence="4">J235TASD1</strain>
    </source>
</reference>
<evidence type="ECO:0000256" key="1">
    <source>
        <dbReference type="SAM" id="SignalP"/>
    </source>
</evidence>
<feature type="signal peptide" evidence="1">
    <location>
        <begin position="1"/>
        <end position="19"/>
    </location>
</feature>
<dbReference type="InParanoid" id="A0A136IQR3"/>
<keyword evidence="1" id="KW-0732">Signal</keyword>
<dbReference type="EMBL" id="KQ964263">
    <property type="protein sequence ID" value="KXJ87238.1"/>
    <property type="molecule type" value="Genomic_DNA"/>
</dbReference>
<dbReference type="OrthoDB" id="10427114at2759"/>
<gene>
    <name evidence="3" type="ORF">Micbo1qcDRAFT_179122</name>
</gene>
<dbReference type="Pfam" id="PF25484">
    <property type="entry name" value="DUF7907"/>
    <property type="match status" value="1"/>
</dbReference>
<sequence length="200" mass="20485">MKFPLSTLVLACIASTAVAAPAPADESAAAADIIIGTKSKFFLLLQSSDNRVTGKCVTALYAGAGLADAVITQCGSAPPKDYTFTSKNGTISYLGYGGPTKAAVRAKSGWPSNSWGPVSINVNDPGSSFTYTKAGGFVQNVGDGSPVNGLGFLACQWAHKGQFQLFALGDKTAPVLANCAKVKVVKGCYNSDSGCINNAF</sequence>
<name>A0A136IQR3_9PEZI</name>
<protein>
    <recommendedName>
        <fullName evidence="2">DUF7907 domain-containing protein</fullName>
    </recommendedName>
</protein>
<evidence type="ECO:0000313" key="3">
    <source>
        <dbReference type="EMBL" id="KXJ87238.1"/>
    </source>
</evidence>
<evidence type="ECO:0000313" key="4">
    <source>
        <dbReference type="Proteomes" id="UP000070501"/>
    </source>
</evidence>
<proteinExistence type="predicted"/>
<feature type="domain" description="DUF7907" evidence="2">
    <location>
        <begin position="40"/>
        <end position="188"/>
    </location>
</feature>